<dbReference type="InterPro" id="IPR052337">
    <property type="entry name" value="SAT4-like"/>
</dbReference>
<keyword evidence="4 7" id="KW-0472">Membrane</keyword>
<comment type="caution">
    <text evidence="9">The sequence shown here is derived from an EMBL/GenBank/DDBJ whole genome shotgun (WGS) entry which is preliminary data.</text>
</comment>
<comment type="subcellular location">
    <subcellularLocation>
        <location evidence="1">Membrane</location>
        <topology evidence="1">Multi-pass membrane protein</topology>
    </subcellularLocation>
</comment>
<name>A0A2B7Y5Y8_POLH7</name>
<dbReference type="STRING" id="1447883.A0A2B7Y5Y8"/>
<evidence type="ECO:0000313" key="9">
    <source>
        <dbReference type="EMBL" id="PGH16650.1"/>
    </source>
</evidence>
<feature type="transmembrane region" description="Helical" evidence="7">
    <location>
        <begin position="57"/>
        <end position="77"/>
    </location>
</feature>
<dbReference type="OrthoDB" id="4167798at2759"/>
<dbReference type="EMBL" id="PDNA01000072">
    <property type="protein sequence ID" value="PGH16650.1"/>
    <property type="molecule type" value="Genomic_DNA"/>
</dbReference>
<proteinExistence type="inferred from homology"/>
<evidence type="ECO:0000256" key="1">
    <source>
        <dbReference type="ARBA" id="ARBA00004141"/>
    </source>
</evidence>
<dbReference type="GO" id="GO:0016020">
    <property type="term" value="C:membrane"/>
    <property type="evidence" value="ECO:0007669"/>
    <property type="project" value="UniProtKB-SubCell"/>
</dbReference>
<dbReference type="Proteomes" id="UP000224634">
    <property type="component" value="Unassembled WGS sequence"/>
</dbReference>
<dbReference type="Pfam" id="PF20684">
    <property type="entry name" value="Fung_rhodopsin"/>
    <property type="match status" value="1"/>
</dbReference>
<keyword evidence="3 7" id="KW-1133">Transmembrane helix</keyword>
<dbReference type="PANTHER" id="PTHR33048">
    <property type="entry name" value="PTH11-LIKE INTEGRAL MEMBRANE PROTEIN (AFU_ORTHOLOGUE AFUA_5G11245)"/>
    <property type="match status" value="1"/>
</dbReference>
<gene>
    <name evidence="9" type="ORF">AJ80_05152</name>
</gene>
<keyword evidence="10" id="KW-1185">Reference proteome</keyword>
<dbReference type="AlphaFoldDB" id="A0A2B7Y5Y8"/>
<dbReference type="InterPro" id="IPR049326">
    <property type="entry name" value="Rhodopsin_dom_fungi"/>
</dbReference>
<dbReference type="PANTHER" id="PTHR33048:SF47">
    <property type="entry name" value="INTEGRAL MEMBRANE PROTEIN-RELATED"/>
    <property type="match status" value="1"/>
</dbReference>
<keyword evidence="2 7" id="KW-0812">Transmembrane</keyword>
<feature type="compositionally biased region" description="Polar residues" evidence="6">
    <location>
        <begin position="353"/>
        <end position="362"/>
    </location>
</feature>
<feature type="domain" description="Rhodopsin" evidence="8">
    <location>
        <begin position="34"/>
        <end position="278"/>
    </location>
</feature>
<feature type="transmembrane region" description="Helical" evidence="7">
    <location>
        <begin position="250"/>
        <end position="273"/>
    </location>
</feature>
<evidence type="ECO:0000256" key="6">
    <source>
        <dbReference type="SAM" id="MobiDB-lite"/>
    </source>
</evidence>
<feature type="transmembrane region" description="Helical" evidence="7">
    <location>
        <begin position="181"/>
        <end position="204"/>
    </location>
</feature>
<feature type="transmembrane region" description="Helical" evidence="7">
    <location>
        <begin position="20"/>
        <end position="37"/>
    </location>
</feature>
<evidence type="ECO:0000256" key="3">
    <source>
        <dbReference type="ARBA" id="ARBA00022989"/>
    </source>
</evidence>
<comment type="similarity">
    <text evidence="5">Belongs to the SAT4 family.</text>
</comment>
<feature type="transmembrane region" description="Helical" evidence="7">
    <location>
        <begin position="216"/>
        <end position="238"/>
    </location>
</feature>
<feature type="region of interest" description="Disordered" evidence="6">
    <location>
        <begin position="343"/>
        <end position="383"/>
    </location>
</feature>
<reference evidence="9 10" key="1">
    <citation type="submission" date="2017-10" db="EMBL/GenBank/DDBJ databases">
        <title>Comparative genomics in systemic dimorphic fungi from Ajellomycetaceae.</title>
        <authorList>
            <person name="Munoz J.F."/>
            <person name="Mcewen J.G."/>
            <person name="Clay O.K."/>
            <person name="Cuomo C.A."/>
        </authorList>
    </citation>
    <scope>NUCLEOTIDE SEQUENCE [LARGE SCALE GENOMIC DNA]</scope>
    <source>
        <strain evidence="9 10">UAMH7299</strain>
    </source>
</reference>
<evidence type="ECO:0000256" key="4">
    <source>
        <dbReference type="ARBA" id="ARBA00023136"/>
    </source>
</evidence>
<evidence type="ECO:0000256" key="2">
    <source>
        <dbReference type="ARBA" id="ARBA00022692"/>
    </source>
</evidence>
<sequence length="383" mass="42635">MSSPLPEDGPETRGHQLEYTAIAFIVIQTFFVGLRYVSRYLIRSRAKPGIDDYLMPLAWLFCIAICVCSILMVRIGGVGHHLNWVMNNDPGAIIHFTKLQIPYTIFYALGVNFPKIAILGLYLRIFQKTSHRIACYSLIGILSVACLAVVIITCVQCKPLAYMWDPINNPDGSCIDINSFWRWGSLPNIVTDFFMLVLPVPCIWKLQLSKKDKIGLILTFTTGSVGLVTSILRFTTFFNTDGQLDSTWTAIHLGAMSITEPGVYLIAACLPTYRSLFRSVRNRTGLGSSRSTRDQASALRSGDRSINLISVTSKHGKGFTSKTGSLDGFQRMEDEGKLVAHGQYGDASDKDTSSFTSLNNNDRSIHVERGYQVTRTHGGQERR</sequence>
<evidence type="ECO:0000256" key="7">
    <source>
        <dbReference type="SAM" id="Phobius"/>
    </source>
</evidence>
<protein>
    <recommendedName>
        <fullName evidence="8">Rhodopsin domain-containing protein</fullName>
    </recommendedName>
</protein>
<feature type="transmembrane region" description="Helical" evidence="7">
    <location>
        <begin position="105"/>
        <end position="123"/>
    </location>
</feature>
<evidence type="ECO:0000256" key="5">
    <source>
        <dbReference type="ARBA" id="ARBA00038359"/>
    </source>
</evidence>
<organism evidence="9 10">
    <name type="scientific">Polytolypa hystricis (strain UAMH7299)</name>
    <dbReference type="NCBI Taxonomy" id="1447883"/>
    <lineage>
        <taxon>Eukaryota</taxon>
        <taxon>Fungi</taxon>
        <taxon>Dikarya</taxon>
        <taxon>Ascomycota</taxon>
        <taxon>Pezizomycotina</taxon>
        <taxon>Eurotiomycetes</taxon>
        <taxon>Eurotiomycetidae</taxon>
        <taxon>Onygenales</taxon>
        <taxon>Onygenales incertae sedis</taxon>
        <taxon>Polytolypa</taxon>
    </lineage>
</organism>
<evidence type="ECO:0000259" key="8">
    <source>
        <dbReference type="Pfam" id="PF20684"/>
    </source>
</evidence>
<feature type="transmembrane region" description="Helical" evidence="7">
    <location>
        <begin position="135"/>
        <end position="161"/>
    </location>
</feature>
<accession>A0A2B7Y5Y8</accession>
<evidence type="ECO:0000313" key="10">
    <source>
        <dbReference type="Proteomes" id="UP000224634"/>
    </source>
</evidence>